<organism evidence="1 2">
    <name type="scientific">Modicella reniformis</name>
    <dbReference type="NCBI Taxonomy" id="1440133"/>
    <lineage>
        <taxon>Eukaryota</taxon>
        <taxon>Fungi</taxon>
        <taxon>Fungi incertae sedis</taxon>
        <taxon>Mucoromycota</taxon>
        <taxon>Mortierellomycotina</taxon>
        <taxon>Mortierellomycetes</taxon>
        <taxon>Mortierellales</taxon>
        <taxon>Mortierellaceae</taxon>
        <taxon>Modicella</taxon>
    </lineage>
</organism>
<dbReference type="EMBL" id="JAAAHW010007537">
    <property type="protein sequence ID" value="KAF9947661.1"/>
    <property type="molecule type" value="Genomic_DNA"/>
</dbReference>
<feature type="non-terminal residue" evidence="1">
    <location>
        <position position="638"/>
    </location>
</feature>
<evidence type="ECO:0000313" key="1">
    <source>
        <dbReference type="EMBL" id="KAF9947661.1"/>
    </source>
</evidence>
<accession>A0A9P6ITT4</accession>
<protein>
    <submittedName>
        <fullName evidence="1">Uncharacterized protein</fullName>
    </submittedName>
</protein>
<keyword evidence="2" id="KW-1185">Reference proteome</keyword>
<evidence type="ECO:0000313" key="2">
    <source>
        <dbReference type="Proteomes" id="UP000749646"/>
    </source>
</evidence>
<dbReference type="Proteomes" id="UP000749646">
    <property type="component" value="Unassembled WGS sequence"/>
</dbReference>
<sequence>MEVTQSFRLVGETDIEQIPCDLVDGQYVVHWMDIEHVFPKVKYVKNGNVAVNLMKDSNRNRIVPHCIKYYPDVILDVALSSTVRSGLAESQVIPPFADVAINHGGASTLNPCPTVNTFSNVVLSFNQTSNLSRREDLDSEMERRLFSSLAPEIQEQHCVNSDVYIMDGRCFQGFKAEMTKNIELTKQLKDQAFRQFVLLSKQVQAILTQNLELYNNHIPRLFIVLPQDSSQWDYTNPSSNSFRFYFLCECEEYTKSTPNKSLQHHIHLAKHKGYDIAQPSEFFQQYGFYILTILRMLKFGISVPGVTIPPVSQLSIYDRDRANSSVQQHLADTIEAGIDQVIGYIEDISVDDGRPIDESTEGMRNNEIFKGAADLRNLKTFLKDVDGNTLGDLYRTVDTQGHVKWICIDHYREKYPETEVEALNDIALPALWFNEDVGEVSMSLYSRGEADHFYSALAKAKFVYQLWIDFLFNATYDDYMALRDSIYKTNVAVLELLGYGGNGPTSDNMNHNRRHNPIFDIMRHPTIQSIEISCMPDLFSQSKGISRHSDFSNLRHLGIDEIKAADISKFESLLAKAPNLSSLALYTSWKQFLAVYGAIVKHQTFLIDFKCLSLRILPPTTESRQSRIALRDLAHLFR</sequence>
<proteinExistence type="predicted"/>
<dbReference type="OrthoDB" id="2444617at2759"/>
<dbReference type="AlphaFoldDB" id="A0A9P6ITT4"/>
<gene>
    <name evidence="1" type="ORF">BGZ65_008645</name>
</gene>
<comment type="caution">
    <text evidence="1">The sequence shown here is derived from an EMBL/GenBank/DDBJ whole genome shotgun (WGS) entry which is preliminary data.</text>
</comment>
<reference evidence="1" key="1">
    <citation type="journal article" date="2020" name="Fungal Divers.">
        <title>Resolving the Mortierellaceae phylogeny through synthesis of multi-gene phylogenetics and phylogenomics.</title>
        <authorList>
            <person name="Vandepol N."/>
            <person name="Liber J."/>
            <person name="Desiro A."/>
            <person name="Na H."/>
            <person name="Kennedy M."/>
            <person name="Barry K."/>
            <person name="Grigoriev I.V."/>
            <person name="Miller A.N."/>
            <person name="O'Donnell K."/>
            <person name="Stajich J.E."/>
            <person name="Bonito G."/>
        </authorList>
    </citation>
    <scope>NUCLEOTIDE SEQUENCE</scope>
    <source>
        <strain evidence="1">MES-2147</strain>
    </source>
</reference>
<name>A0A9P6ITT4_9FUNG</name>